<dbReference type="Gene3D" id="2.70.70.10">
    <property type="entry name" value="Glucose Permease (Domain IIA)"/>
    <property type="match status" value="1"/>
</dbReference>
<keyword evidence="2" id="KW-0645">Protease</keyword>
<dbReference type="RefSeq" id="WP_371434737.1">
    <property type="nucleotide sequence ID" value="NZ_JBHSRS010000001.1"/>
</dbReference>
<dbReference type="InterPro" id="IPR011055">
    <property type="entry name" value="Dup_hybrid_motif"/>
</dbReference>
<dbReference type="Gene3D" id="3.10.450.350">
    <property type="match status" value="2"/>
</dbReference>
<dbReference type="Pfam" id="PF01551">
    <property type="entry name" value="Peptidase_M23"/>
    <property type="match status" value="1"/>
</dbReference>
<accession>A0ABW1TSA5</accession>
<organism evidence="8 9">
    <name type="scientific">Polaromonas aquatica</name>
    <dbReference type="NCBI Taxonomy" id="332657"/>
    <lineage>
        <taxon>Bacteria</taxon>
        <taxon>Pseudomonadati</taxon>
        <taxon>Pseudomonadota</taxon>
        <taxon>Betaproteobacteria</taxon>
        <taxon>Burkholderiales</taxon>
        <taxon>Comamonadaceae</taxon>
        <taxon>Polaromonas</taxon>
    </lineage>
</organism>
<sequence length="410" mass="44675">MAPDASDLPVRQVMEAVEALPTQPQTDILSDFRFNLFRTESTRSSDTADTLLKRLNIDDTAAAAFLRTDSNARLVLTGRPGKNVTVEASDSQQLLKLSMRWPTDDETQFKRLVIERTTTGLVSRVETAPYVSSNRLASGSIQTSLFAATDEARIPDGVAVQLAEIFSSDVDFRRALRKGDRFNVVYETLEADGEALRTGRVLSAEFVNAGKAYQAMWFQPPGVDATGAAHKGGYYTLDGQSLRRAFLSSPVEFSRISSGFSMRFHPILQKWRAHLGTDFAAATGTPARAVGDGVVEFSGVQNGYGNVVFIKHRNGQETVYAHLSKLMVQKGQNVSQGQTIGLVGSTGWATGPHLHFEVRVNGTQQDPMTMARQSETIPLSAAAMPAFKQLAQNARIELQAATTIGQTRAE</sequence>
<dbReference type="InterPro" id="IPR016047">
    <property type="entry name" value="M23ase_b-sheet_dom"/>
</dbReference>
<evidence type="ECO:0000256" key="1">
    <source>
        <dbReference type="ARBA" id="ARBA00001947"/>
    </source>
</evidence>
<evidence type="ECO:0000313" key="9">
    <source>
        <dbReference type="Proteomes" id="UP001596270"/>
    </source>
</evidence>
<keyword evidence="3" id="KW-0479">Metal-binding</keyword>
<comment type="caution">
    <text evidence="8">The sequence shown here is derived from an EMBL/GenBank/DDBJ whole genome shotgun (WGS) entry which is preliminary data.</text>
</comment>
<gene>
    <name evidence="8" type="ORF">ACFQND_00250</name>
</gene>
<dbReference type="GO" id="GO:0016787">
    <property type="term" value="F:hydrolase activity"/>
    <property type="evidence" value="ECO:0007669"/>
    <property type="project" value="UniProtKB-KW"/>
</dbReference>
<evidence type="ECO:0000256" key="4">
    <source>
        <dbReference type="ARBA" id="ARBA00022801"/>
    </source>
</evidence>
<feature type="domain" description="M23ase beta-sheet core" evidence="7">
    <location>
        <begin position="273"/>
        <end position="367"/>
    </location>
</feature>
<keyword evidence="9" id="KW-1185">Reference proteome</keyword>
<dbReference type="EC" id="3.4.24.-" evidence="8"/>
<dbReference type="SUPFAM" id="SSF51261">
    <property type="entry name" value="Duplicated hybrid motif"/>
    <property type="match status" value="1"/>
</dbReference>
<evidence type="ECO:0000256" key="3">
    <source>
        <dbReference type="ARBA" id="ARBA00022723"/>
    </source>
</evidence>
<evidence type="ECO:0000256" key="2">
    <source>
        <dbReference type="ARBA" id="ARBA00022670"/>
    </source>
</evidence>
<protein>
    <submittedName>
        <fullName evidence="8">M23 family metallopeptidase</fullName>
        <ecNumber evidence="8">3.4.24.-</ecNumber>
    </submittedName>
</protein>
<dbReference type="PANTHER" id="PTHR21666:SF288">
    <property type="entry name" value="CELL DIVISION PROTEIN YTFB"/>
    <property type="match status" value="1"/>
</dbReference>
<keyword evidence="6" id="KW-0482">Metalloprotease</keyword>
<evidence type="ECO:0000259" key="7">
    <source>
        <dbReference type="Pfam" id="PF01551"/>
    </source>
</evidence>
<evidence type="ECO:0000256" key="5">
    <source>
        <dbReference type="ARBA" id="ARBA00022833"/>
    </source>
</evidence>
<dbReference type="InterPro" id="IPR050570">
    <property type="entry name" value="Cell_wall_metabolism_enzyme"/>
</dbReference>
<dbReference type="PANTHER" id="PTHR21666">
    <property type="entry name" value="PEPTIDASE-RELATED"/>
    <property type="match status" value="1"/>
</dbReference>
<name>A0ABW1TSA5_9BURK</name>
<proteinExistence type="predicted"/>
<dbReference type="CDD" id="cd12797">
    <property type="entry name" value="M23_peptidase"/>
    <property type="match status" value="1"/>
</dbReference>
<dbReference type="EMBL" id="JBHSRS010000001">
    <property type="protein sequence ID" value="MFC6279668.1"/>
    <property type="molecule type" value="Genomic_DNA"/>
</dbReference>
<dbReference type="Proteomes" id="UP001596270">
    <property type="component" value="Unassembled WGS sequence"/>
</dbReference>
<keyword evidence="4 8" id="KW-0378">Hydrolase</keyword>
<evidence type="ECO:0000313" key="8">
    <source>
        <dbReference type="EMBL" id="MFC6279668.1"/>
    </source>
</evidence>
<evidence type="ECO:0000256" key="6">
    <source>
        <dbReference type="ARBA" id="ARBA00023049"/>
    </source>
</evidence>
<comment type="cofactor">
    <cofactor evidence="1">
        <name>Zn(2+)</name>
        <dbReference type="ChEBI" id="CHEBI:29105"/>
    </cofactor>
</comment>
<keyword evidence="5" id="KW-0862">Zinc</keyword>
<reference evidence="9" key="1">
    <citation type="journal article" date="2019" name="Int. J. Syst. Evol. Microbiol.">
        <title>The Global Catalogue of Microorganisms (GCM) 10K type strain sequencing project: providing services to taxonomists for standard genome sequencing and annotation.</title>
        <authorList>
            <consortium name="The Broad Institute Genomics Platform"/>
            <consortium name="The Broad Institute Genome Sequencing Center for Infectious Disease"/>
            <person name="Wu L."/>
            <person name="Ma J."/>
        </authorList>
    </citation>
    <scope>NUCLEOTIDE SEQUENCE [LARGE SCALE GENOMIC DNA]</scope>
    <source>
        <strain evidence="9">CCUG 39402</strain>
    </source>
</reference>